<accession>A0A9W9IK71</accession>
<dbReference type="Proteomes" id="UP001146351">
    <property type="component" value="Unassembled WGS sequence"/>
</dbReference>
<feature type="compositionally biased region" description="Polar residues" evidence="2">
    <location>
        <begin position="115"/>
        <end position="139"/>
    </location>
</feature>
<keyword evidence="1" id="KW-0175">Coiled coil</keyword>
<evidence type="ECO:0000259" key="3">
    <source>
        <dbReference type="PROSITE" id="PS50097"/>
    </source>
</evidence>
<reference evidence="4" key="2">
    <citation type="journal article" date="2023" name="IMA Fungus">
        <title>Comparative genomic study of the Penicillium genus elucidates a diverse pangenome and 15 lateral gene transfer events.</title>
        <authorList>
            <person name="Petersen C."/>
            <person name="Sorensen T."/>
            <person name="Nielsen M.R."/>
            <person name="Sondergaard T.E."/>
            <person name="Sorensen J.L."/>
            <person name="Fitzpatrick D.A."/>
            <person name="Frisvad J.C."/>
            <person name="Nielsen K.L."/>
        </authorList>
    </citation>
    <scope>NUCLEOTIDE SEQUENCE</scope>
    <source>
        <strain evidence="4">IBT 21917</strain>
    </source>
</reference>
<evidence type="ECO:0000256" key="1">
    <source>
        <dbReference type="SAM" id="Coils"/>
    </source>
</evidence>
<organism evidence="4 5">
    <name type="scientific">Penicillium capsulatum</name>
    <dbReference type="NCBI Taxonomy" id="69766"/>
    <lineage>
        <taxon>Eukaryota</taxon>
        <taxon>Fungi</taxon>
        <taxon>Dikarya</taxon>
        <taxon>Ascomycota</taxon>
        <taxon>Pezizomycotina</taxon>
        <taxon>Eurotiomycetes</taxon>
        <taxon>Eurotiomycetidae</taxon>
        <taxon>Eurotiales</taxon>
        <taxon>Aspergillaceae</taxon>
        <taxon>Penicillium</taxon>
    </lineage>
</organism>
<dbReference type="SUPFAM" id="SSF54695">
    <property type="entry name" value="POZ domain"/>
    <property type="match status" value="1"/>
</dbReference>
<feature type="coiled-coil region" evidence="1">
    <location>
        <begin position="274"/>
        <end position="301"/>
    </location>
</feature>
<sequence length="313" mass="34973">MPREIENITSLPPPYDFSSLFKEKPWEVLVGHRGCVIYAHPSVLARASPVLKNRIKGAWSTTTGDVINWERFDEQTIECVMTFFYAGRYDFISSTDLTRNVDLFTAEDWDSSAANQVTYMPTGPDRSTNPGGDHQSSPHSRPASVNVDEDVNANPPATSQAAAPAEAGLGDIILLHVKVYSFAHEYLSRDLLKYSLASLRAQFQKVDKVSAKILPSFIEAIKHLYSNTPPPSVRENPARQEITDFVVANHKTLIVGEIADTFSDAGSAFIGDLNRALSREIDRMYNEIMTTREEMAKLEANPRKGTRKRPRKN</sequence>
<proteinExistence type="predicted"/>
<protein>
    <recommendedName>
        <fullName evidence="3">BTB domain-containing protein</fullName>
    </recommendedName>
</protein>
<gene>
    <name evidence="4" type="ORF">N7492_002487</name>
</gene>
<dbReference type="CDD" id="cd18186">
    <property type="entry name" value="BTB_POZ_ZBTB_KLHL-like"/>
    <property type="match status" value="1"/>
</dbReference>
<feature type="compositionally biased region" description="Low complexity" evidence="2">
    <location>
        <begin position="153"/>
        <end position="162"/>
    </location>
</feature>
<feature type="domain" description="BTB" evidence="3">
    <location>
        <begin position="28"/>
        <end position="93"/>
    </location>
</feature>
<comment type="caution">
    <text evidence="4">The sequence shown here is derived from an EMBL/GenBank/DDBJ whole genome shotgun (WGS) entry which is preliminary data.</text>
</comment>
<reference evidence="4" key="1">
    <citation type="submission" date="2022-11" db="EMBL/GenBank/DDBJ databases">
        <authorList>
            <person name="Petersen C."/>
        </authorList>
    </citation>
    <scope>NUCLEOTIDE SEQUENCE</scope>
    <source>
        <strain evidence="4">IBT 21917</strain>
    </source>
</reference>
<evidence type="ECO:0000313" key="5">
    <source>
        <dbReference type="Proteomes" id="UP001146351"/>
    </source>
</evidence>
<dbReference type="PANTHER" id="PTHR47843">
    <property type="entry name" value="BTB DOMAIN-CONTAINING PROTEIN-RELATED"/>
    <property type="match status" value="1"/>
</dbReference>
<dbReference type="Gene3D" id="3.30.710.10">
    <property type="entry name" value="Potassium Channel Kv1.1, Chain A"/>
    <property type="match status" value="1"/>
</dbReference>
<evidence type="ECO:0000313" key="4">
    <source>
        <dbReference type="EMBL" id="KAJ5179277.1"/>
    </source>
</evidence>
<dbReference type="InterPro" id="IPR000210">
    <property type="entry name" value="BTB/POZ_dom"/>
</dbReference>
<keyword evidence="5" id="KW-1185">Reference proteome</keyword>
<dbReference type="OrthoDB" id="9997739at2759"/>
<name>A0A9W9IK71_9EURO</name>
<dbReference type="AlphaFoldDB" id="A0A9W9IK71"/>
<dbReference type="PROSITE" id="PS50097">
    <property type="entry name" value="BTB"/>
    <property type="match status" value="1"/>
</dbReference>
<dbReference type="EMBL" id="JAPQKO010000002">
    <property type="protein sequence ID" value="KAJ5179277.1"/>
    <property type="molecule type" value="Genomic_DNA"/>
</dbReference>
<evidence type="ECO:0000256" key="2">
    <source>
        <dbReference type="SAM" id="MobiDB-lite"/>
    </source>
</evidence>
<dbReference type="InterPro" id="IPR011333">
    <property type="entry name" value="SKP1/BTB/POZ_sf"/>
</dbReference>
<feature type="region of interest" description="Disordered" evidence="2">
    <location>
        <begin position="115"/>
        <end position="162"/>
    </location>
</feature>